<dbReference type="Pfam" id="PF07690">
    <property type="entry name" value="MFS_1"/>
    <property type="match status" value="1"/>
</dbReference>
<feature type="transmembrane region" description="Helical" evidence="6">
    <location>
        <begin position="54"/>
        <end position="75"/>
    </location>
</feature>
<name>A0ABM8BFJ7_9LACO</name>
<keyword evidence="3 6" id="KW-0812">Transmembrane</keyword>
<keyword evidence="9" id="KW-1185">Reference proteome</keyword>
<reference evidence="8 9" key="1">
    <citation type="journal article" date="2023" name="Microbiol. Spectr.">
        <title>Symbiosis of Carpenter Bees with Uncharacterized Lactic Acid Bacteria Showing NAD Auxotrophy.</title>
        <authorList>
            <person name="Kawasaki S."/>
            <person name="Ozawa K."/>
            <person name="Mori T."/>
            <person name="Yamamoto A."/>
            <person name="Ito M."/>
            <person name="Ohkuma M."/>
            <person name="Sakamoto M."/>
            <person name="Matsutani M."/>
        </authorList>
    </citation>
    <scope>NUCLEOTIDE SEQUENCE [LARGE SCALE GENOMIC DNA]</scope>
    <source>
        <strain evidence="8 9">Kim32-2</strain>
    </source>
</reference>
<dbReference type="PANTHER" id="PTHR42718">
    <property type="entry name" value="MAJOR FACILITATOR SUPERFAMILY MULTIDRUG TRANSPORTER MFSC"/>
    <property type="match status" value="1"/>
</dbReference>
<dbReference type="Gene3D" id="1.20.1250.20">
    <property type="entry name" value="MFS general substrate transporter like domains"/>
    <property type="match status" value="1"/>
</dbReference>
<evidence type="ECO:0000256" key="5">
    <source>
        <dbReference type="ARBA" id="ARBA00023136"/>
    </source>
</evidence>
<feature type="domain" description="Major facilitator superfamily (MFS) profile" evidence="7">
    <location>
        <begin position="17"/>
        <end position="133"/>
    </location>
</feature>
<evidence type="ECO:0000256" key="1">
    <source>
        <dbReference type="ARBA" id="ARBA00004651"/>
    </source>
</evidence>
<dbReference type="InterPro" id="IPR011701">
    <property type="entry name" value="MFS"/>
</dbReference>
<evidence type="ECO:0000256" key="4">
    <source>
        <dbReference type="ARBA" id="ARBA00022989"/>
    </source>
</evidence>
<evidence type="ECO:0000256" key="2">
    <source>
        <dbReference type="ARBA" id="ARBA00022448"/>
    </source>
</evidence>
<keyword evidence="2" id="KW-0813">Transport</keyword>
<feature type="transmembrane region" description="Helical" evidence="6">
    <location>
        <begin position="108"/>
        <end position="128"/>
    </location>
</feature>
<evidence type="ECO:0000313" key="9">
    <source>
        <dbReference type="Proteomes" id="UP001321741"/>
    </source>
</evidence>
<organism evidence="8 9">
    <name type="scientific">Lactobacillus xylocopicola</name>
    <dbReference type="NCBI Taxonomy" id="2976676"/>
    <lineage>
        <taxon>Bacteria</taxon>
        <taxon>Bacillati</taxon>
        <taxon>Bacillota</taxon>
        <taxon>Bacilli</taxon>
        <taxon>Lactobacillales</taxon>
        <taxon>Lactobacillaceae</taxon>
        <taxon>Lactobacillus</taxon>
    </lineage>
</organism>
<keyword evidence="5 6" id="KW-0472">Membrane</keyword>
<dbReference type="SUPFAM" id="SSF103473">
    <property type="entry name" value="MFS general substrate transporter"/>
    <property type="match status" value="1"/>
</dbReference>
<comment type="subcellular location">
    <subcellularLocation>
        <location evidence="1">Cell membrane</location>
        <topology evidence="1">Multi-pass membrane protein</topology>
    </subcellularLocation>
</comment>
<dbReference type="PROSITE" id="PS50850">
    <property type="entry name" value="MFS"/>
    <property type="match status" value="1"/>
</dbReference>
<evidence type="ECO:0000256" key="6">
    <source>
        <dbReference type="SAM" id="Phobius"/>
    </source>
</evidence>
<proteinExistence type="predicted"/>
<evidence type="ECO:0000259" key="7">
    <source>
        <dbReference type="PROSITE" id="PS50850"/>
    </source>
</evidence>
<dbReference type="InterPro" id="IPR036259">
    <property type="entry name" value="MFS_trans_sf"/>
</dbReference>
<feature type="transmembrane region" description="Helical" evidence="6">
    <location>
        <begin position="82"/>
        <end position="102"/>
    </location>
</feature>
<sequence length="133" mass="14777">MISASIPKMTNRQRNLMMVVLLFGAFVALLAETFLNNALPTIMHAFSVSQATAQWLTTAYLLVVGLMIPMSAWIFNSFSLKVNYLTMMAIFFSGSVVCALAVGYHWGFILMISFVLVGLVLSFFLPTAKEEHK</sequence>
<dbReference type="EMBL" id="AP026803">
    <property type="protein sequence ID" value="BDR60031.1"/>
    <property type="molecule type" value="Genomic_DNA"/>
</dbReference>
<dbReference type="Proteomes" id="UP001321741">
    <property type="component" value="Chromosome"/>
</dbReference>
<protein>
    <recommendedName>
        <fullName evidence="7">Major facilitator superfamily (MFS) profile domain-containing protein</fullName>
    </recommendedName>
</protein>
<evidence type="ECO:0000313" key="8">
    <source>
        <dbReference type="EMBL" id="BDR60031.1"/>
    </source>
</evidence>
<dbReference type="InterPro" id="IPR020846">
    <property type="entry name" value="MFS_dom"/>
</dbReference>
<dbReference type="PANTHER" id="PTHR42718:SF9">
    <property type="entry name" value="MAJOR FACILITATOR SUPERFAMILY MULTIDRUG TRANSPORTER MFSC"/>
    <property type="match status" value="1"/>
</dbReference>
<dbReference type="RefSeq" id="WP_317637751.1">
    <property type="nucleotide sequence ID" value="NZ_AP026803.1"/>
</dbReference>
<gene>
    <name evidence="8" type="ORF">KIM322_02920</name>
</gene>
<keyword evidence="4 6" id="KW-1133">Transmembrane helix</keyword>
<evidence type="ECO:0000256" key="3">
    <source>
        <dbReference type="ARBA" id="ARBA00022692"/>
    </source>
</evidence>
<accession>A0ABM8BFJ7</accession>